<comment type="caution">
    <text evidence="1">The sequence shown here is derived from an EMBL/GenBank/DDBJ whole genome shotgun (WGS) entry which is preliminary data.</text>
</comment>
<gene>
    <name evidence="1" type="ORF">GCM10011491_30400</name>
</gene>
<keyword evidence="2" id="KW-1185">Reference proteome</keyword>
<dbReference type="AlphaFoldDB" id="A0A916SJ36"/>
<accession>A0A916SJ36</accession>
<sequence length="119" mass="13195">MSEVAKHTPGPWEIGTETRGYEVCTIHQVTRQPTEDGLGQSWVYIHAPRVIDGDWHWPDGEEQIANARVIAAAPDLLEALKASELGVEELCTGQHPDNECWNTLRTIRAAIAEAEGRQP</sequence>
<name>A0A916SJ36_9HYPH</name>
<reference evidence="1" key="1">
    <citation type="journal article" date="2014" name="Int. J. Syst. Evol. Microbiol.">
        <title>Complete genome sequence of Corynebacterium casei LMG S-19264T (=DSM 44701T), isolated from a smear-ripened cheese.</title>
        <authorList>
            <consortium name="US DOE Joint Genome Institute (JGI-PGF)"/>
            <person name="Walter F."/>
            <person name="Albersmeier A."/>
            <person name="Kalinowski J."/>
            <person name="Ruckert C."/>
        </authorList>
    </citation>
    <scope>NUCLEOTIDE SEQUENCE</scope>
    <source>
        <strain evidence="1">CGMCC 1.15082</strain>
    </source>
</reference>
<dbReference type="RefSeq" id="WP_188825046.1">
    <property type="nucleotide sequence ID" value="NZ_BMHH01000013.1"/>
</dbReference>
<protein>
    <submittedName>
        <fullName evidence="1">Uncharacterized protein</fullName>
    </submittedName>
</protein>
<evidence type="ECO:0000313" key="1">
    <source>
        <dbReference type="EMBL" id="GGB00071.1"/>
    </source>
</evidence>
<reference evidence="1" key="2">
    <citation type="submission" date="2020-09" db="EMBL/GenBank/DDBJ databases">
        <authorList>
            <person name="Sun Q."/>
            <person name="Zhou Y."/>
        </authorList>
    </citation>
    <scope>NUCLEOTIDE SEQUENCE</scope>
    <source>
        <strain evidence="1">CGMCC 1.15082</strain>
    </source>
</reference>
<dbReference type="EMBL" id="BMHH01000013">
    <property type="protein sequence ID" value="GGB00071.1"/>
    <property type="molecule type" value="Genomic_DNA"/>
</dbReference>
<evidence type="ECO:0000313" key="2">
    <source>
        <dbReference type="Proteomes" id="UP000646478"/>
    </source>
</evidence>
<organism evidence="1 2">
    <name type="scientific">Brucella endophytica</name>
    <dbReference type="NCBI Taxonomy" id="1963359"/>
    <lineage>
        <taxon>Bacteria</taxon>
        <taxon>Pseudomonadati</taxon>
        <taxon>Pseudomonadota</taxon>
        <taxon>Alphaproteobacteria</taxon>
        <taxon>Hyphomicrobiales</taxon>
        <taxon>Brucellaceae</taxon>
        <taxon>Brucella/Ochrobactrum group</taxon>
        <taxon>Brucella</taxon>
    </lineage>
</organism>
<dbReference type="Proteomes" id="UP000646478">
    <property type="component" value="Unassembled WGS sequence"/>
</dbReference>
<proteinExistence type="predicted"/>